<name>C4IYY3_MAIZE</name>
<protein>
    <submittedName>
        <fullName evidence="1">Uncharacterized protein</fullName>
    </submittedName>
</protein>
<reference evidence="1" key="1">
    <citation type="journal article" date="2009" name="PLoS Genet.">
        <title>Sequencing, mapping, and analysis of 27,455 maize full-length cDNAs.</title>
        <authorList>
            <person name="Soderlund C."/>
            <person name="Descour A."/>
            <person name="Kudrna D."/>
            <person name="Bomhoff M."/>
            <person name="Boyd L."/>
            <person name="Currie J."/>
            <person name="Angelova A."/>
            <person name="Collura K."/>
            <person name="Wissotski M."/>
            <person name="Ashley E."/>
            <person name="Morrow D."/>
            <person name="Fernandes J."/>
            <person name="Walbot V."/>
            <person name="Yu Y."/>
        </authorList>
    </citation>
    <scope>NUCLEOTIDE SEQUENCE</scope>
    <source>
        <strain evidence="1">B73</strain>
    </source>
</reference>
<proteinExistence type="evidence at transcript level"/>
<dbReference type="HOGENOM" id="CLU_1379930_0_0_1"/>
<reference evidence="1" key="2">
    <citation type="submission" date="2012-06" db="EMBL/GenBank/DDBJ databases">
        <authorList>
            <person name="Yu Y."/>
            <person name="Currie J."/>
            <person name="Lomeli R."/>
            <person name="Angelova A."/>
            <person name="Collura K."/>
            <person name="Wissotski M."/>
            <person name="Campos D."/>
            <person name="Kudrna D."/>
            <person name="Golser W."/>
            <person name="Ashely E."/>
            <person name="Descour A."/>
            <person name="Fernandes J."/>
            <person name="Soderlund C."/>
            <person name="Walbot V."/>
        </authorList>
    </citation>
    <scope>NUCLEOTIDE SEQUENCE</scope>
    <source>
        <strain evidence="1">B73</strain>
    </source>
</reference>
<dbReference type="AlphaFoldDB" id="C4IYY3"/>
<sequence length="198" mass="20976">MMIGLRTSCMSACSKTTPRTYAPSTLARAHVLIRRRSPLSVATKAAPVTVTFSTPLSSLSFPRLHPYAYAMARAAADVLHAQVGGAGANGDAVVVPGPDAGPGDRDLGRGLHVDPVRVGAAPRRDDLHVLHRDAFAALDHDVVQLALDRGQAADHHVPRVQHLQRCCSAGAAAVLSSLLARPQATAPRRGRRRCRPTQ</sequence>
<organism evidence="1">
    <name type="scientific">Zea mays</name>
    <name type="common">Maize</name>
    <dbReference type="NCBI Taxonomy" id="4577"/>
    <lineage>
        <taxon>Eukaryota</taxon>
        <taxon>Viridiplantae</taxon>
        <taxon>Streptophyta</taxon>
        <taxon>Embryophyta</taxon>
        <taxon>Tracheophyta</taxon>
        <taxon>Spermatophyta</taxon>
        <taxon>Magnoliopsida</taxon>
        <taxon>Liliopsida</taxon>
        <taxon>Poales</taxon>
        <taxon>Poaceae</taxon>
        <taxon>PACMAD clade</taxon>
        <taxon>Panicoideae</taxon>
        <taxon>Andropogonodae</taxon>
        <taxon>Andropogoneae</taxon>
        <taxon>Tripsacinae</taxon>
        <taxon>Zea</taxon>
    </lineage>
</organism>
<dbReference type="KEGG" id="zma:100384622"/>
<evidence type="ECO:0000313" key="1">
    <source>
        <dbReference type="EMBL" id="ACR34133.1"/>
    </source>
</evidence>
<dbReference type="EMBL" id="BT083780">
    <property type="protein sequence ID" value="ACR34133.1"/>
    <property type="molecule type" value="mRNA"/>
</dbReference>
<accession>C4IYY3</accession>